<reference evidence="13" key="1">
    <citation type="submission" date="2016-03" db="EMBL/GenBank/DDBJ databases">
        <authorList>
            <person name="Lee Y.-S."/>
            <person name="Choi Y.-L."/>
        </authorList>
    </citation>
    <scope>NUCLEOTIDE SEQUENCE [LARGE SCALE GENOMIC DNA]</scope>
    <source>
        <strain evidence="13">DAU221</strain>
    </source>
</reference>
<dbReference type="Pfam" id="PF01569">
    <property type="entry name" value="PAP2"/>
    <property type="match status" value="1"/>
</dbReference>
<dbReference type="SMART" id="SM00014">
    <property type="entry name" value="acidPPc"/>
    <property type="match status" value="1"/>
</dbReference>
<name>A0A143HKH1_MICTH</name>
<evidence type="ECO:0000256" key="3">
    <source>
        <dbReference type="ARBA" id="ARBA00022475"/>
    </source>
</evidence>
<dbReference type="KEGG" id="mthd:A3224_05875"/>
<gene>
    <name evidence="12" type="ORF">A3224_05875</name>
</gene>
<evidence type="ECO:0000256" key="9">
    <source>
        <dbReference type="ARBA" id="ARBA00047594"/>
    </source>
</evidence>
<evidence type="ECO:0000256" key="7">
    <source>
        <dbReference type="ARBA" id="ARBA00023136"/>
    </source>
</evidence>
<sequence>MRSLPMTLKHFDVSLVLHMAQRAARPASRKRYLWLSKSGDGWLYLLSPLIVALSSTTAAAIQYFFMCGTAFAVERSLYWTIKNTTKRLRPPQAIPGMRSVIVAHDRFSLPSGHTSGAFLFVTLLSQTLSPLWLLGYFWAAGVGTSRVGLGVHFPTDVCAGAALGTSVGLLISGAFL</sequence>
<protein>
    <recommendedName>
        <fullName evidence="2">undecaprenyl-diphosphate phosphatase</fullName>
        <ecNumber evidence="2">3.6.1.27</ecNumber>
    </recommendedName>
    <alternativeName>
        <fullName evidence="8">Undecaprenyl pyrophosphate phosphatase</fullName>
    </alternativeName>
</protein>
<dbReference type="OrthoDB" id="9780507at2"/>
<evidence type="ECO:0000256" key="8">
    <source>
        <dbReference type="ARBA" id="ARBA00032707"/>
    </source>
</evidence>
<accession>A0A143HKH1</accession>
<dbReference type="STRING" id="252514.A3224_05875"/>
<comment type="catalytic activity">
    <reaction evidence="9">
        <text>di-trans,octa-cis-undecaprenyl diphosphate + H2O = di-trans,octa-cis-undecaprenyl phosphate + phosphate + H(+)</text>
        <dbReference type="Rhea" id="RHEA:28094"/>
        <dbReference type="ChEBI" id="CHEBI:15377"/>
        <dbReference type="ChEBI" id="CHEBI:15378"/>
        <dbReference type="ChEBI" id="CHEBI:43474"/>
        <dbReference type="ChEBI" id="CHEBI:58405"/>
        <dbReference type="ChEBI" id="CHEBI:60392"/>
        <dbReference type="EC" id="3.6.1.27"/>
    </reaction>
</comment>
<dbReference type="CDD" id="cd01610">
    <property type="entry name" value="PAP2_like"/>
    <property type="match status" value="1"/>
</dbReference>
<feature type="transmembrane region" description="Helical" evidence="10">
    <location>
        <begin position="42"/>
        <end position="65"/>
    </location>
</feature>
<evidence type="ECO:0000256" key="10">
    <source>
        <dbReference type="SAM" id="Phobius"/>
    </source>
</evidence>
<evidence type="ECO:0000256" key="5">
    <source>
        <dbReference type="ARBA" id="ARBA00022801"/>
    </source>
</evidence>
<evidence type="ECO:0000313" key="13">
    <source>
        <dbReference type="Proteomes" id="UP000076077"/>
    </source>
</evidence>
<dbReference type="PANTHER" id="PTHR14969:SF62">
    <property type="entry name" value="DECAPRENYLPHOSPHORYL-5-PHOSPHORIBOSE PHOSPHATASE RV3807C-RELATED"/>
    <property type="match status" value="1"/>
</dbReference>
<feature type="domain" description="Phosphatidic acid phosphatase type 2/haloperoxidase" evidence="11">
    <location>
        <begin position="64"/>
        <end position="172"/>
    </location>
</feature>
<dbReference type="InterPro" id="IPR036938">
    <property type="entry name" value="PAP2/HPO_sf"/>
</dbReference>
<dbReference type="Proteomes" id="UP000076077">
    <property type="component" value="Chromosome"/>
</dbReference>
<dbReference type="EMBL" id="CP014864">
    <property type="protein sequence ID" value="AMX02173.1"/>
    <property type="molecule type" value="Genomic_DNA"/>
</dbReference>
<evidence type="ECO:0000256" key="6">
    <source>
        <dbReference type="ARBA" id="ARBA00022989"/>
    </source>
</evidence>
<dbReference type="AlphaFoldDB" id="A0A143HKH1"/>
<feature type="transmembrane region" description="Helical" evidence="10">
    <location>
        <begin position="151"/>
        <end position="175"/>
    </location>
</feature>
<feature type="transmembrane region" description="Helical" evidence="10">
    <location>
        <begin position="116"/>
        <end position="139"/>
    </location>
</feature>
<dbReference type="SUPFAM" id="SSF48317">
    <property type="entry name" value="Acid phosphatase/Vanadium-dependent haloperoxidase"/>
    <property type="match status" value="1"/>
</dbReference>
<evidence type="ECO:0000256" key="4">
    <source>
        <dbReference type="ARBA" id="ARBA00022692"/>
    </source>
</evidence>
<proteinExistence type="predicted"/>
<dbReference type="InterPro" id="IPR000326">
    <property type="entry name" value="PAP2/HPO"/>
</dbReference>
<dbReference type="GO" id="GO:0050380">
    <property type="term" value="F:undecaprenyl-diphosphatase activity"/>
    <property type="evidence" value="ECO:0007669"/>
    <property type="project" value="UniProtKB-EC"/>
</dbReference>
<organism evidence="12 13">
    <name type="scientific">Microbulbifer thermotolerans</name>
    <dbReference type="NCBI Taxonomy" id="252514"/>
    <lineage>
        <taxon>Bacteria</taxon>
        <taxon>Pseudomonadati</taxon>
        <taxon>Pseudomonadota</taxon>
        <taxon>Gammaproteobacteria</taxon>
        <taxon>Cellvibrionales</taxon>
        <taxon>Microbulbiferaceae</taxon>
        <taxon>Microbulbifer</taxon>
    </lineage>
</organism>
<keyword evidence="13" id="KW-1185">Reference proteome</keyword>
<evidence type="ECO:0000256" key="1">
    <source>
        <dbReference type="ARBA" id="ARBA00004651"/>
    </source>
</evidence>
<keyword evidence="6 10" id="KW-1133">Transmembrane helix</keyword>
<keyword evidence="3" id="KW-1003">Cell membrane</keyword>
<evidence type="ECO:0000256" key="2">
    <source>
        <dbReference type="ARBA" id="ARBA00012374"/>
    </source>
</evidence>
<keyword evidence="4 10" id="KW-0812">Transmembrane</keyword>
<keyword evidence="5" id="KW-0378">Hydrolase</keyword>
<comment type="subcellular location">
    <subcellularLocation>
        <location evidence="1">Cell membrane</location>
        <topology evidence="1">Multi-pass membrane protein</topology>
    </subcellularLocation>
</comment>
<dbReference type="GO" id="GO:0005886">
    <property type="term" value="C:plasma membrane"/>
    <property type="evidence" value="ECO:0007669"/>
    <property type="project" value="UniProtKB-SubCell"/>
</dbReference>
<evidence type="ECO:0000259" key="11">
    <source>
        <dbReference type="SMART" id="SM00014"/>
    </source>
</evidence>
<dbReference type="PANTHER" id="PTHR14969">
    <property type="entry name" value="SPHINGOSINE-1-PHOSPHATE PHOSPHOHYDROLASE"/>
    <property type="match status" value="1"/>
</dbReference>
<dbReference type="EC" id="3.6.1.27" evidence="2"/>
<dbReference type="Gene3D" id="1.20.144.10">
    <property type="entry name" value="Phosphatidic acid phosphatase type 2/haloperoxidase"/>
    <property type="match status" value="1"/>
</dbReference>
<evidence type="ECO:0000313" key="12">
    <source>
        <dbReference type="EMBL" id="AMX02173.1"/>
    </source>
</evidence>
<keyword evidence="7 10" id="KW-0472">Membrane</keyword>